<accession>G9NA54</accession>
<evidence type="ECO:0000313" key="2">
    <source>
        <dbReference type="Proteomes" id="UP000007115"/>
    </source>
</evidence>
<comment type="caution">
    <text evidence="1">The sequence shown here is derived from an EMBL/GenBank/DDBJ whole genome shotgun (WGS) entry which is preliminary data.</text>
</comment>
<name>G9NA54_HYPVG</name>
<dbReference type="eggNOG" id="ENOG502SPJZ">
    <property type="taxonomic scope" value="Eukaryota"/>
</dbReference>
<dbReference type="OMA" id="IDIIPKY"/>
<dbReference type="InParanoid" id="G9NA54"/>
<evidence type="ECO:0008006" key="3">
    <source>
        <dbReference type="Google" id="ProtNLM"/>
    </source>
</evidence>
<dbReference type="SUPFAM" id="SSF54427">
    <property type="entry name" value="NTF2-like"/>
    <property type="match status" value="1"/>
</dbReference>
<evidence type="ECO:0000313" key="1">
    <source>
        <dbReference type="EMBL" id="EHK16820.1"/>
    </source>
</evidence>
<feature type="non-terminal residue" evidence="1">
    <location>
        <position position="1"/>
    </location>
</feature>
<protein>
    <recommendedName>
        <fullName evidence="3">SnoaL-like domain-containing protein</fullName>
    </recommendedName>
</protein>
<gene>
    <name evidence="1" type="ORF">TRIVIDRAFT_9117</name>
</gene>
<dbReference type="AlphaFoldDB" id="G9NA54"/>
<keyword evidence="2" id="KW-1185">Reference proteome</keyword>
<dbReference type="Proteomes" id="UP000007115">
    <property type="component" value="Unassembled WGS sequence"/>
</dbReference>
<dbReference type="InterPro" id="IPR032710">
    <property type="entry name" value="NTF2-like_dom_sf"/>
</dbReference>
<dbReference type="EMBL" id="ABDF02000090">
    <property type="protein sequence ID" value="EHK16820.1"/>
    <property type="molecule type" value="Genomic_DNA"/>
</dbReference>
<dbReference type="VEuPathDB" id="FungiDB:TRIVIDRAFT_9117"/>
<reference evidence="1 2" key="1">
    <citation type="journal article" date="2011" name="Genome Biol.">
        <title>Comparative genome sequence analysis underscores mycoparasitism as the ancestral life style of Trichoderma.</title>
        <authorList>
            <person name="Kubicek C.P."/>
            <person name="Herrera-Estrella A."/>
            <person name="Seidl-Seiboth V."/>
            <person name="Martinez D.A."/>
            <person name="Druzhinina I.S."/>
            <person name="Thon M."/>
            <person name="Zeilinger S."/>
            <person name="Casas-Flores S."/>
            <person name="Horwitz B.A."/>
            <person name="Mukherjee P.K."/>
            <person name="Mukherjee M."/>
            <person name="Kredics L."/>
            <person name="Alcaraz L.D."/>
            <person name="Aerts A."/>
            <person name="Antal Z."/>
            <person name="Atanasova L."/>
            <person name="Cervantes-Badillo M.G."/>
            <person name="Challacombe J."/>
            <person name="Chertkov O."/>
            <person name="McCluskey K."/>
            <person name="Coulpier F."/>
            <person name="Deshpande N."/>
            <person name="von Doehren H."/>
            <person name="Ebbole D.J."/>
            <person name="Esquivel-Naranjo E.U."/>
            <person name="Fekete E."/>
            <person name="Flipphi M."/>
            <person name="Glaser F."/>
            <person name="Gomez-Rodriguez E.Y."/>
            <person name="Gruber S."/>
            <person name="Han C."/>
            <person name="Henrissat B."/>
            <person name="Hermosa R."/>
            <person name="Hernandez-Onate M."/>
            <person name="Karaffa L."/>
            <person name="Kosti I."/>
            <person name="Le Crom S."/>
            <person name="Lindquist E."/>
            <person name="Lucas S."/>
            <person name="Luebeck M."/>
            <person name="Luebeck P.S."/>
            <person name="Margeot A."/>
            <person name="Metz B."/>
            <person name="Misra M."/>
            <person name="Nevalainen H."/>
            <person name="Omann M."/>
            <person name="Packer N."/>
            <person name="Perrone G."/>
            <person name="Uresti-Rivera E.E."/>
            <person name="Salamov A."/>
            <person name="Schmoll M."/>
            <person name="Seiboth B."/>
            <person name="Shapiro H."/>
            <person name="Sukno S."/>
            <person name="Tamayo-Ramos J.A."/>
            <person name="Tisch D."/>
            <person name="Wiest A."/>
            <person name="Wilkinson H.H."/>
            <person name="Zhang M."/>
            <person name="Coutinho P.M."/>
            <person name="Kenerley C.M."/>
            <person name="Monte E."/>
            <person name="Baker S.E."/>
            <person name="Grigoriev I.V."/>
        </authorList>
    </citation>
    <scope>NUCLEOTIDE SEQUENCE [LARGE SCALE GENOMIC DNA]</scope>
    <source>
        <strain evidence="2">Gv29-8 / FGSC 10586</strain>
    </source>
</reference>
<dbReference type="OrthoDB" id="2820488at2759"/>
<organism evidence="1 2">
    <name type="scientific">Hypocrea virens (strain Gv29-8 / FGSC 10586)</name>
    <name type="common">Gliocladium virens</name>
    <name type="synonym">Trichoderma virens</name>
    <dbReference type="NCBI Taxonomy" id="413071"/>
    <lineage>
        <taxon>Eukaryota</taxon>
        <taxon>Fungi</taxon>
        <taxon>Dikarya</taxon>
        <taxon>Ascomycota</taxon>
        <taxon>Pezizomycotina</taxon>
        <taxon>Sordariomycetes</taxon>
        <taxon>Hypocreomycetidae</taxon>
        <taxon>Hypocreales</taxon>
        <taxon>Hypocreaceae</taxon>
        <taxon>Trichoderma</taxon>
    </lineage>
</organism>
<dbReference type="Gene3D" id="3.10.450.50">
    <property type="match status" value="1"/>
</dbReference>
<dbReference type="HOGENOM" id="CLU_100997_3_0_1"/>
<dbReference type="RefSeq" id="XP_013950554.1">
    <property type="nucleotide sequence ID" value="XM_014095079.2"/>
</dbReference>
<feature type="non-terminal residue" evidence="1">
    <location>
        <position position="129"/>
    </location>
</feature>
<proteinExistence type="predicted"/>
<sequence length="129" mass="14584">PGQKVTARDQAINFATFVQELYFKKNVATAFTDHALESYIQHNPLMEQGRAAAISFLGENFPKWNVTVRHHGFDNGIGWVHWKLEGFGTARYNAVVDVFRYEGGCIAEHWDSIQAAPALNETTNPYELI</sequence>
<dbReference type="GeneID" id="25798978"/>